<feature type="compositionally biased region" description="Basic and acidic residues" evidence="1">
    <location>
        <begin position="32"/>
        <end position="50"/>
    </location>
</feature>
<dbReference type="RefSeq" id="WP_087999485.1">
    <property type="nucleotide sequence ID" value="NZ_BMHB01000001.1"/>
</dbReference>
<dbReference type="OrthoDB" id="2886253at2"/>
<dbReference type="EMBL" id="BMHB01000001">
    <property type="protein sequence ID" value="GGI12415.1"/>
    <property type="molecule type" value="Genomic_DNA"/>
</dbReference>
<comment type="caution">
    <text evidence="2">The sequence shown here is derived from an EMBL/GenBank/DDBJ whole genome shotgun (WGS) entry which is preliminary data.</text>
</comment>
<accession>A0A8J3AEF5</accession>
<feature type="region of interest" description="Disordered" evidence="1">
    <location>
        <begin position="31"/>
        <end position="55"/>
    </location>
</feature>
<evidence type="ECO:0000256" key="1">
    <source>
        <dbReference type="SAM" id="MobiDB-lite"/>
    </source>
</evidence>
<dbReference type="Proteomes" id="UP000626244">
    <property type="component" value="Unassembled WGS sequence"/>
</dbReference>
<evidence type="ECO:0000313" key="2">
    <source>
        <dbReference type="EMBL" id="GGI12415.1"/>
    </source>
</evidence>
<gene>
    <name evidence="2" type="ORF">GCM10007380_12800</name>
</gene>
<reference evidence="3" key="1">
    <citation type="journal article" date="2019" name="Int. J. Syst. Evol. Microbiol.">
        <title>The Global Catalogue of Microorganisms (GCM) 10K type strain sequencing project: providing services to taxonomists for standard genome sequencing and annotation.</title>
        <authorList>
            <consortium name="The Broad Institute Genomics Platform"/>
            <consortium name="The Broad Institute Genome Sequencing Center for Infectious Disease"/>
            <person name="Wu L."/>
            <person name="Ma J."/>
        </authorList>
    </citation>
    <scope>NUCLEOTIDE SEQUENCE [LARGE SCALE GENOMIC DNA]</scope>
    <source>
        <strain evidence="3">CGMCC 1.14993</strain>
    </source>
</reference>
<keyword evidence="3" id="KW-1185">Reference proteome</keyword>
<name>A0A8J3AEF5_9BACI</name>
<protein>
    <submittedName>
        <fullName evidence="2">Uncharacterized protein</fullName>
    </submittedName>
</protein>
<proteinExistence type="predicted"/>
<organism evidence="2 3">
    <name type="scientific">Gottfriedia solisilvae</name>
    <dbReference type="NCBI Taxonomy" id="1516104"/>
    <lineage>
        <taxon>Bacteria</taxon>
        <taxon>Bacillati</taxon>
        <taxon>Bacillota</taxon>
        <taxon>Bacilli</taxon>
        <taxon>Bacillales</taxon>
        <taxon>Bacillaceae</taxon>
        <taxon>Gottfriedia</taxon>
    </lineage>
</organism>
<evidence type="ECO:0000313" key="3">
    <source>
        <dbReference type="Proteomes" id="UP000626244"/>
    </source>
</evidence>
<dbReference type="AlphaFoldDB" id="A0A8J3AEF5"/>
<sequence>MWGFCGGCNRRRTEPVRDDREWVTVRKPCNRNNDEDCDCHRDRDRDRDRNNAVSPSSFCERQLRAAENSCIANPTTNFSGCRRTF</sequence>